<dbReference type="SUPFAM" id="SSF52540">
    <property type="entry name" value="P-loop containing nucleoside triphosphate hydrolases"/>
    <property type="match status" value="2"/>
</dbReference>
<feature type="transmembrane region" description="Helical" evidence="17">
    <location>
        <begin position="1257"/>
        <end position="1278"/>
    </location>
</feature>
<sequence>MASSFENFCGGTFFDLNQTWYTNDPEFSECIQDSLLAWAPCGLLWVLLPFYTCYIRDSKLVPIAVNKLNTIKTLLSLFLVFVTLIDLFKGVSDLGTDPPPAHILLVTPAVLTVTFILTTILIQVDRVKGCVTSGPLFIFWFFLTVAGIPKFHYKVKHAVNDGRIDDEFRFVTFFIYYALVLLQLILSCKSDTTRRPEYDPMERPSPEIQASFLSYLTFWWLNKLILTGYKKTLESGDLWDMNPRDVTKNNAPYFLESWNKELEKTKRKNEKLESKLKHQKSRIVHVDVGFNKDSNETTPLLTGSGSKKKFTEPNEPEVVLPEDKKKTPSLFWVLTKCYGPTMMKAWMCKVIYDLQQFVGPTLQSLLIGYTEDPNEEIWKGYIYAAVFLVNGVVQSMFFHQLFHIGMTLGMRVKASIISAVYKKALTMTNEARKDSTVGEIVNLMSVDAQRLQDVIGYLWMFWSAPLQISLAVYLLWGVLGPSTLAGLAVMILLIPVNGVLGAYQRKLMVTQMKLKDARIKLMNEVLNGMKVLKLYAWELSFQDKVNVIREKELANLKKSAYLSAVGSFTWTCAPFLVTIATFTTYVIVSPEHTLDASKAFVSLSLFNILRFPINLLPMMISYIVMASVSIKRLGKFLRTGDLDRDNVQHNPRSPDPIAVEDGVFSWGQKDPIVLQNINLRISDGGLVAVVGQVGAGKSSLISALLGEMIKLKGRVNVRGSVAYVAQQAWIQNATVRDNILFGKEYNQIKYEKILDACALRADLDILPGGDQTEIGEKGINLSGGQKQRVSLARAVYNDADIYYLDDPLSAVDSHVGKHIFENVIGPKSMLKHKTRVLVTHGVHWLPFVDQVVVISDNQISEVGSYEELLSHNGAFAQFLKTYLTQEIQEEEDEEGSGGELSEADVESLIDSIDEEVSAVEEEFSEIKKRILQRVESIPDGGGATSGGVTSGDERASPTHKGRRRRRKSTRRSSVSSHHDEKTLIEKEAKKREENKLTEEEKSAVGQVDKRVYLEYLTALGLWMASGIFFFFALYQGASIFSNIWLSQWTEDPLLKNKSVPTNNSEKVFKINMYLGIYGASGVLQAITVLLYAFVTAFGMIKASRVMHAKMLSNILRSPMSFFDTTPLGRILNRFSRDIETIDNNLPALFRSWINTVFTVFSTIIVISYSTPIFLAVILPLGILYYFIQRFYIPTSRQLKRIESTTRSPIYTHFSETIAGSSTIRAYGVNDQFILEEERKVDHNLVFYFAQIASNRWLGFRLEFLGSLIVFSAAMFAVISKQSGISGGLVGLSISYALQITGSLNWAVRMTSDLETNIVSVERVKEYSETPTEDEWHREETAPSQQWPEAGKVVFEGYQTRYREGLDLVLRGIDANIVGGEKVGIVGRTGAGKSSLTLCLFRIIEAAGGAIFIDGVNIAHLGLHQLRSKLTILPQDPVLFSGSLRMNLDPFDVYSDEECWEALEHAHLKNYVSGLAAGLEHECGEGGQNLSVGQRQLVCLARTLLHKTKILILDEATAAVDLETDELIQQTIRAEFADCTILTIAHRLNTIMDNDRVMVLDTGKIAEFDTPNALLENKDSIFYGMAKDAGLT</sequence>
<protein>
    <recommendedName>
        <fullName evidence="13">ABC-type glutathione-S-conjugate transporter</fullName>
        <ecNumber evidence="13">7.6.2.3</ecNumber>
    </recommendedName>
</protein>
<feature type="transmembrane region" description="Helical" evidence="17">
    <location>
        <begin position="1011"/>
        <end position="1034"/>
    </location>
</feature>
<feature type="compositionally biased region" description="Basic and acidic residues" evidence="16">
    <location>
        <begin position="976"/>
        <end position="1000"/>
    </location>
</feature>
<comment type="catalytic activity">
    <reaction evidence="14">
        <text>leukotriene C4(in) + ATP + H2O = leukotriene C4(out) + ADP + phosphate + H(+)</text>
        <dbReference type="Rhea" id="RHEA:38963"/>
        <dbReference type="ChEBI" id="CHEBI:15377"/>
        <dbReference type="ChEBI" id="CHEBI:15378"/>
        <dbReference type="ChEBI" id="CHEBI:30616"/>
        <dbReference type="ChEBI" id="CHEBI:43474"/>
        <dbReference type="ChEBI" id="CHEBI:57973"/>
        <dbReference type="ChEBI" id="CHEBI:456216"/>
    </reaction>
    <physiologicalReaction direction="left-to-right" evidence="14">
        <dbReference type="Rhea" id="RHEA:38964"/>
    </physiologicalReaction>
</comment>
<evidence type="ECO:0000256" key="9">
    <source>
        <dbReference type="ARBA" id="ARBA00022741"/>
    </source>
</evidence>
<feature type="transmembrane region" description="Helical" evidence="17">
    <location>
        <begin position="103"/>
        <end position="122"/>
    </location>
</feature>
<comment type="similarity">
    <text evidence="3">Belongs to the ABC transporter superfamily. ABCC family. Conjugate transporter (TC 3.A.1.208) subfamily.</text>
</comment>
<keyword evidence="9" id="KW-0547">Nucleotide-binding</keyword>
<feature type="transmembrane region" description="Helical" evidence="17">
    <location>
        <begin position="168"/>
        <end position="186"/>
    </location>
</feature>
<keyword evidence="6" id="KW-0926">Vacuole</keyword>
<evidence type="ECO:0000256" key="17">
    <source>
        <dbReference type="SAM" id="Phobius"/>
    </source>
</evidence>
<organism evidence="18 19">
    <name type="scientific">Owenia fusiformis</name>
    <name type="common">Polychaete worm</name>
    <dbReference type="NCBI Taxonomy" id="6347"/>
    <lineage>
        <taxon>Eukaryota</taxon>
        <taxon>Metazoa</taxon>
        <taxon>Spiralia</taxon>
        <taxon>Lophotrochozoa</taxon>
        <taxon>Annelida</taxon>
        <taxon>Polychaeta</taxon>
        <taxon>Sedentaria</taxon>
        <taxon>Canalipalpata</taxon>
        <taxon>Sabellida</taxon>
        <taxon>Oweniida</taxon>
        <taxon>Oweniidae</taxon>
        <taxon>Owenia</taxon>
    </lineage>
</organism>
<feature type="region of interest" description="Disordered" evidence="16">
    <location>
        <begin position="937"/>
        <end position="1000"/>
    </location>
</feature>
<dbReference type="PROSITE" id="PS50893">
    <property type="entry name" value="ABC_TRANSPORTER_2"/>
    <property type="match status" value="2"/>
</dbReference>
<dbReference type="InterPro" id="IPR017871">
    <property type="entry name" value="ABC_transporter-like_CS"/>
</dbReference>
<evidence type="ECO:0000313" key="19">
    <source>
        <dbReference type="Proteomes" id="UP000749559"/>
    </source>
</evidence>
<keyword evidence="19" id="KW-1185">Reference proteome</keyword>
<comment type="subcellular location">
    <subcellularLocation>
        <location evidence="2">Cell membrane</location>
        <topology evidence="2">Multi-pass membrane protein</topology>
    </subcellularLocation>
    <subcellularLocation>
        <location evidence="1">Vacuole membrane</location>
        <topology evidence="1">Multi-pass membrane protein</topology>
    </subcellularLocation>
</comment>
<dbReference type="SMART" id="SM00382">
    <property type="entry name" value="AAA"/>
    <property type="match status" value="2"/>
</dbReference>
<dbReference type="InterPro" id="IPR011527">
    <property type="entry name" value="ABC1_TM_dom"/>
</dbReference>
<proteinExistence type="inferred from homology"/>
<evidence type="ECO:0000256" key="5">
    <source>
        <dbReference type="ARBA" id="ARBA00022475"/>
    </source>
</evidence>
<dbReference type="Proteomes" id="UP000749559">
    <property type="component" value="Unassembled WGS sequence"/>
</dbReference>
<dbReference type="InterPro" id="IPR050173">
    <property type="entry name" value="ABC_transporter_C-like"/>
</dbReference>
<dbReference type="InterPro" id="IPR027417">
    <property type="entry name" value="P-loop_NTPase"/>
</dbReference>
<keyword evidence="15" id="KW-0175">Coiled coil</keyword>
<dbReference type="InterPro" id="IPR003439">
    <property type="entry name" value="ABC_transporter-like_ATP-bd"/>
</dbReference>
<feature type="transmembrane region" description="Helical" evidence="17">
    <location>
        <begin position="561"/>
        <end position="588"/>
    </location>
</feature>
<evidence type="ECO:0000256" key="13">
    <source>
        <dbReference type="ARBA" id="ARBA00024220"/>
    </source>
</evidence>
<keyword evidence="8" id="KW-0677">Repeat</keyword>
<feature type="coiled-coil region" evidence="15">
    <location>
        <begin position="255"/>
        <end position="282"/>
    </location>
</feature>
<feature type="transmembrane region" description="Helical" evidence="17">
    <location>
        <begin position="454"/>
        <end position="476"/>
    </location>
</feature>
<keyword evidence="10" id="KW-0067">ATP-binding</keyword>
<accession>A0A8J1TJ18</accession>
<evidence type="ECO:0000256" key="7">
    <source>
        <dbReference type="ARBA" id="ARBA00022692"/>
    </source>
</evidence>
<comment type="caution">
    <text evidence="18">The sequence shown here is derived from an EMBL/GenBank/DDBJ whole genome shotgun (WGS) entry which is preliminary data.</text>
</comment>
<dbReference type="InterPro" id="IPR036640">
    <property type="entry name" value="ABC1_TM_sf"/>
</dbReference>
<dbReference type="Pfam" id="PF00664">
    <property type="entry name" value="ABC_membrane"/>
    <property type="match status" value="2"/>
</dbReference>
<dbReference type="GO" id="GO:0000323">
    <property type="term" value="C:lytic vacuole"/>
    <property type="evidence" value="ECO:0007669"/>
    <property type="project" value="UniProtKB-ARBA"/>
</dbReference>
<keyword evidence="11 17" id="KW-1133">Transmembrane helix</keyword>
<keyword evidence="4" id="KW-0813">Transport</keyword>
<dbReference type="EC" id="7.6.2.3" evidence="13"/>
<feature type="transmembrane region" description="Helical" evidence="17">
    <location>
        <begin position="482"/>
        <end position="503"/>
    </location>
</feature>
<evidence type="ECO:0000256" key="6">
    <source>
        <dbReference type="ARBA" id="ARBA00022554"/>
    </source>
</evidence>
<evidence type="ECO:0000256" key="10">
    <source>
        <dbReference type="ARBA" id="ARBA00022840"/>
    </source>
</evidence>
<dbReference type="FunFam" id="3.40.50.300:FF:000293">
    <property type="entry name" value="ATP binding cassette subfamily C member 1"/>
    <property type="match status" value="1"/>
</dbReference>
<evidence type="ECO:0000256" key="14">
    <source>
        <dbReference type="ARBA" id="ARBA00047523"/>
    </source>
</evidence>
<evidence type="ECO:0000256" key="12">
    <source>
        <dbReference type="ARBA" id="ARBA00023136"/>
    </source>
</evidence>
<dbReference type="PROSITE" id="PS00211">
    <property type="entry name" value="ABC_TRANSPORTER_1"/>
    <property type="match status" value="2"/>
</dbReference>
<dbReference type="GO" id="GO:0015431">
    <property type="term" value="F:ABC-type glutathione S-conjugate transporter activity"/>
    <property type="evidence" value="ECO:0007669"/>
    <property type="project" value="UniProtKB-EC"/>
</dbReference>
<feature type="transmembrane region" description="Helical" evidence="17">
    <location>
        <begin position="74"/>
        <end position="91"/>
    </location>
</feature>
<dbReference type="PANTHER" id="PTHR24223">
    <property type="entry name" value="ATP-BINDING CASSETTE SUB-FAMILY C"/>
    <property type="match status" value="1"/>
</dbReference>
<reference evidence="18" key="1">
    <citation type="submission" date="2022-03" db="EMBL/GenBank/DDBJ databases">
        <authorList>
            <person name="Martin C."/>
        </authorList>
    </citation>
    <scope>NUCLEOTIDE SEQUENCE</scope>
</reference>
<evidence type="ECO:0000256" key="4">
    <source>
        <dbReference type="ARBA" id="ARBA00022448"/>
    </source>
</evidence>
<keyword evidence="12 17" id="KW-0472">Membrane</keyword>
<evidence type="ECO:0000256" key="2">
    <source>
        <dbReference type="ARBA" id="ARBA00004651"/>
    </source>
</evidence>
<dbReference type="FunFam" id="1.20.1560.10:FF:000020">
    <property type="entry name" value="ABC metal ion transporter"/>
    <property type="match status" value="1"/>
</dbReference>
<evidence type="ECO:0000256" key="16">
    <source>
        <dbReference type="SAM" id="MobiDB-lite"/>
    </source>
</evidence>
<feature type="region of interest" description="Disordered" evidence="16">
    <location>
        <begin position="295"/>
        <end position="318"/>
    </location>
</feature>
<dbReference type="Gene3D" id="3.40.50.300">
    <property type="entry name" value="P-loop containing nucleotide triphosphate hydrolases"/>
    <property type="match status" value="2"/>
</dbReference>
<dbReference type="GO" id="GO:0016887">
    <property type="term" value="F:ATP hydrolysis activity"/>
    <property type="evidence" value="ECO:0007669"/>
    <property type="project" value="InterPro"/>
</dbReference>
<keyword evidence="5" id="KW-1003">Cell membrane</keyword>
<evidence type="ECO:0000256" key="1">
    <source>
        <dbReference type="ARBA" id="ARBA00004128"/>
    </source>
</evidence>
<dbReference type="CDD" id="cd18595">
    <property type="entry name" value="ABC_6TM_MRP1_2_3_6_D1_like"/>
    <property type="match status" value="1"/>
</dbReference>
<feature type="transmembrane region" description="Helical" evidence="17">
    <location>
        <begin position="1147"/>
        <end position="1166"/>
    </location>
</feature>
<dbReference type="FunFam" id="3.40.50.300:FF:000074">
    <property type="entry name" value="Multidrug resistance-associated protein 5 isoform 1"/>
    <property type="match status" value="1"/>
</dbReference>
<dbReference type="CDD" id="cd18603">
    <property type="entry name" value="ABC_6TM_MRP1_2_3_6_D2_like"/>
    <property type="match status" value="1"/>
</dbReference>
<dbReference type="CDD" id="cd03250">
    <property type="entry name" value="ABCC_MRP_domain1"/>
    <property type="match status" value="1"/>
</dbReference>
<gene>
    <name evidence="18" type="ORF">OFUS_LOCUS4688</name>
</gene>
<dbReference type="EMBL" id="CAIIXF020000002">
    <property type="protein sequence ID" value="CAH1777684.1"/>
    <property type="molecule type" value="Genomic_DNA"/>
</dbReference>
<feature type="transmembrane region" description="Helical" evidence="17">
    <location>
        <begin position="1074"/>
        <end position="1100"/>
    </location>
</feature>
<dbReference type="GO" id="GO:0005774">
    <property type="term" value="C:vacuolar membrane"/>
    <property type="evidence" value="ECO:0007669"/>
    <property type="project" value="UniProtKB-SubCell"/>
</dbReference>
<feature type="transmembrane region" description="Helical" evidence="17">
    <location>
        <begin position="608"/>
        <end position="628"/>
    </location>
</feature>
<feature type="transmembrane region" description="Helical" evidence="17">
    <location>
        <begin position="35"/>
        <end position="54"/>
    </location>
</feature>
<dbReference type="InterPro" id="IPR005292">
    <property type="entry name" value="MRP"/>
</dbReference>
<evidence type="ECO:0000256" key="3">
    <source>
        <dbReference type="ARBA" id="ARBA00009726"/>
    </source>
</evidence>
<feature type="compositionally biased region" description="Gly residues" evidence="16">
    <location>
        <begin position="939"/>
        <end position="949"/>
    </location>
</feature>
<feature type="compositionally biased region" description="Polar residues" evidence="16">
    <location>
        <begin position="296"/>
        <end position="305"/>
    </location>
</feature>
<keyword evidence="7 17" id="KW-0812">Transmembrane</keyword>
<dbReference type="SUPFAM" id="SSF90123">
    <property type="entry name" value="ABC transporter transmembrane region"/>
    <property type="match status" value="2"/>
</dbReference>
<dbReference type="Pfam" id="PF00005">
    <property type="entry name" value="ABC_tran"/>
    <property type="match status" value="2"/>
</dbReference>
<dbReference type="OrthoDB" id="6500128at2759"/>
<dbReference type="GO" id="GO:0005886">
    <property type="term" value="C:plasma membrane"/>
    <property type="evidence" value="ECO:0007669"/>
    <property type="project" value="UniProtKB-SubCell"/>
</dbReference>
<dbReference type="NCBIfam" id="TIGR00957">
    <property type="entry name" value="MRP_assoc_pro"/>
    <property type="match status" value="1"/>
</dbReference>
<dbReference type="InterPro" id="IPR003593">
    <property type="entry name" value="AAA+_ATPase"/>
</dbReference>
<dbReference type="Gene3D" id="1.20.1560.10">
    <property type="entry name" value="ABC transporter type 1, transmembrane domain"/>
    <property type="match status" value="2"/>
</dbReference>
<dbReference type="GO" id="GO:0005524">
    <property type="term" value="F:ATP binding"/>
    <property type="evidence" value="ECO:0007669"/>
    <property type="project" value="UniProtKB-KW"/>
</dbReference>
<dbReference type="PANTHER" id="PTHR24223:SF443">
    <property type="entry name" value="MULTIDRUG-RESISTANCE LIKE PROTEIN 1, ISOFORM I"/>
    <property type="match status" value="1"/>
</dbReference>
<evidence type="ECO:0000256" key="15">
    <source>
        <dbReference type="SAM" id="Coils"/>
    </source>
</evidence>
<feature type="transmembrane region" description="Helical" evidence="17">
    <location>
        <begin position="1172"/>
        <end position="1192"/>
    </location>
</feature>
<dbReference type="FunFam" id="1.20.1560.10:FF:000001">
    <property type="entry name" value="ATP-binding cassette subfamily C member 1"/>
    <property type="match status" value="1"/>
</dbReference>
<name>A0A8J1TJ18_OWEFU</name>
<evidence type="ECO:0000256" key="11">
    <source>
        <dbReference type="ARBA" id="ARBA00022989"/>
    </source>
</evidence>
<feature type="transmembrane region" description="Helical" evidence="17">
    <location>
        <begin position="129"/>
        <end position="148"/>
    </location>
</feature>
<dbReference type="PROSITE" id="PS50929">
    <property type="entry name" value="ABC_TM1F"/>
    <property type="match status" value="2"/>
</dbReference>
<feature type="compositionally biased region" description="Basic residues" evidence="16">
    <location>
        <begin position="957"/>
        <end position="970"/>
    </location>
</feature>
<evidence type="ECO:0000313" key="18">
    <source>
        <dbReference type="EMBL" id="CAH1777684.1"/>
    </source>
</evidence>
<evidence type="ECO:0000256" key="8">
    <source>
        <dbReference type="ARBA" id="ARBA00022737"/>
    </source>
</evidence>
<dbReference type="CDD" id="cd03244">
    <property type="entry name" value="ABCC_MRP_domain2"/>
    <property type="match status" value="1"/>
</dbReference>